<evidence type="ECO:0000259" key="3">
    <source>
        <dbReference type="PROSITE" id="PS50006"/>
    </source>
</evidence>
<feature type="transmembrane region" description="Helical" evidence="1">
    <location>
        <begin position="573"/>
        <end position="594"/>
    </location>
</feature>
<keyword evidence="1" id="KW-0472">Membrane</keyword>
<dbReference type="Gene3D" id="2.60.200.20">
    <property type="match status" value="1"/>
</dbReference>
<dbReference type="SUPFAM" id="SSF49879">
    <property type="entry name" value="SMAD/FHA domain"/>
    <property type="match status" value="1"/>
</dbReference>
<evidence type="ECO:0000256" key="2">
    <source>
        <dbReference type="SAM" id="SignalP"/>
    </source>
</evidence>
<dbReference type="Pfam" id="PF00498">
    <property type="entry name" value="FHA"/>
    <property type="match status" value="1"/>
</dbReference>
<organism evidence="4 5">
    <name type="scientific">Uabimicrobium amorphum</name>
    <dbReference type="NCBI Taxonomy" id="2596890"/>
    <lineage>
        <taxon>Bacteria</taxon>
        <taxon>Pseudomonadati</taxon>
        <taxon>Planctomycetota</taxon>
        <taxon>Candidatus Uabimicrobiia</taxon>
        <taxon>Candidatus Uabimicrobiales</taxon>
        <taxon>Candidatus Uabimicrobiaceae</taxon>
        <taxon>Candidatus Uabimicrobium</taxon>
    </lineage>
</organism>
<proteinExistence type="predicted"/>
<name>A0A5S9IQN6_UABAM</name>
<feature type="chain" id="PRO_5024788214" description="FHA domain-containing protein" evidence="2">
    <location>
        <begin position="20"/>
        <end position="825"/>
    </location>
</feature>
<dbReference type="RefSeq" id="WP_151969505.1">
    <property type="nucleotide sequence ID" value="NZ_AP019860.1"/>
</dbReference>
<dbReference type="EMBL" id="AP019860">
    <property type="protein sequence ID" value="BBM85400.1"/>
    <property type="molecule type" value="Genomic_DNA"/>
</dbReference>
<keyword evidence="2" id="KW-0732">Signal</keyword>
<keyword evidence="5" id="KW-1185">Reference proteome</keyword>
<accession>A0A5S9IQN6</accession>
<dbReference type="CDD" id="cd00060">
    <property type="entry name" value="FHA"/>
    <property type="match status" value="1"/>
</dbReference>
<evidence type="ECO:0000313" key="4">
    <source>
        <dbReference type="EMBL" id="BBM85400.1"/>
    </source>
</evidence>
<dbReference type="InterPro" id="IPR008984">
    <property type="entry name" value="SMAD_FHA_dom_sf"/>
</dbReference>
<evidence type="ECO:0000313" key="5">
    <source>
        <dbReference type="Proteomes" id="UP000326354"/>
    </source>
</evidence>
<sequence length="825" mass="94224">MLRIVFFLSLSFSIILVNAQTTPKPKVLLRTVEAATNFPAFNRFLEKQGVPILQQQLNANIPYIDVKNNDKARYFGIARVASYNYYYVEAQNSHPRKSLLGKVVLTLFVYDVEQQQTVLKRDFLGVHAIAYDPGEKTGLVVLKKAYQEAARVASNYLDVPLYGTILAVNSESITVDIGSFHSVSANDKLDVMDASGKSLGFAEVLSSALKREQCKAYFSAHNEQVQPGNKVRLVIDRPQELKSSKELDQEAIDKSMQMRNVAFTKQNISPNPPLKLEVDISHRDHTVYIGEKMRSIALYVYGFDAWEDEITVRDNITWKPDDWEISSSVKGDFLLAANKFGRIDLQACYTTSVTQKRVKSAVIPLEIRQLKKITFATPYVVVSPQQESKLELQTVYNEQQVLGVDALQSELVWEYDTNVVEIRNGHVIAKSSPCNTLVKVHSKSVPQMIAHLNVISFVSAQVQILEWPERILQSNETITLDHKEKIRLTWKIKGLQEKVFHPLEIAWHISEPQWGEINNDGNNLFFVAGLKKTITPIKVTAQIKNVAHKSLHKHTTATMWIEIRPPLFSTKTIIIGSITLLFLAFALVITKKILRARKPYPIPRKFNVCYLQLQDSKNVRYVYFVHKKSVIIGRSSSCDIQIYHTNTHGNPNKEMTNFISRKHCQLTLEDNKIWLEKLAQTEKHNITVVNEDKKIEDGIKHCMLDGDTLKIGRLQLKVNLWHNKSKQLECMRLQYVNNPHNHEEFVVIFHRANFGSGVEVPIRIRENIPEVAGEFLAQQNHIFMRAFTKKNFLKSLFVNKQPRPLVAGETITIGKQKMTICLEED</sequence>
<feature type="signal peptide" evidence="2">
    <location>
        <begin position="1"/>
        <end position="19"/>
    </location>
</feature>
<dbReference type="SMART" id="SM00240">
    <property type="entry name" value="FHA"/>
    <property type="match status" value="1"/>
</dbReference>
<dbReference type="KEGG" id="uam:UABAM_03767"/>
<reference evidence="4 5" key="1">
    <citation type="submission" date="2019-08" db="EMBL/GenBank/DDBJ databases">
        <title>Complete genome sequence of Candidatus Uab amorphum.</title>
        <authorList>
            <person name="Shiratori T."/>
            <person name="Suzuki S."/>
            <person name="Kakizawa Y."/>
            <person name="Ishida K."/>
        </authorList>
    </citation>
    <scope>NUCLEOTIDE SEQUENCE [LARGE SCALE GENOMIC DNA]</scope>
    <source>
        <strain evidence="4 5">SRT547</strain>
    </source>
</reference>
<keyword evidence="1" id="KW-1133">Transmembrane helix</keyword>
<evidence type="ECO:0000256" key="1">
    <source>
        <dbReference type="SAM" id="Phobius"/>
    </source>
</evidence>
<feature type="domain" description="FHA" evidence="3">
    <location>
        <begin position="630"/>
        <end position="694"/>
    </location>
</feature>
<dbReference type="AlphaFoldDB" id="A0A5S9IQN6"/>
<keyword evidence="1" id="KW-0812">Transmembrane</keyword>
<dbReference type="Proteomes" id="UP000326354">
    <property type="component" value="Chromosome"/>
</dbReference>
<dbReference type="PROSITE" id="PS50006">
    <property type="entry name" value="FHA_DOMAIN"/>
    <property type="match status" value="1"/>
</dbReference>
<protein>
    <recommendedName>
        <fullName evidence="3">FHA domain-containing protein</fullName>
    </recommendedName>
</protein>
<gene>
    <name evidence="4" type="ORF">UABAM_03767</name>
</gene>
<dbReference type="InterPro" id="IPR000253">
    <property type="entry name" value="FHA_dom"/>
</dbReference>